<keyword evidence="3" id="KW-1185">Reference proteome</keyword>
<protein>
    <recommendedName>
        <fullName evidence="1">Methyltransferase domain-containing protein</fullName>
    </recommendedName>
</protein>
<dbReference type="PANTHER" id="PTHR12496">
    <property type="entry name" value="CGI-41 METHYLTRANSFERASE"/>
    <property type="match status" value="1"/>
</dbReference>
<dbReference type="InterPro" id="IPR025714">
    <property type="entry name" value="Methyltranfer_dom"/>
</dbReference>
<dbReference type="eggNOG" id="KOG2651">
    <property type="taxonomic scope" value="Eukaryota"/>
</dbReference>
<proteinExistence type="predicted"/>
<evidence type="ECO:0000313" key="3">
    <source>
        <dbReference type="Proteomes" id="UP000001593"/>
    </source>
</evidence>
<dbReference type="PANTHER" id="PTHR12496:SF8">
    <property type="entry name" value="METHYLTRANSFERASE DOMAIN-CONTAINING PROTEIN"/>
    <property type="match status" value="1"/>
</dbReference>
<reference evidence="2 3" key="1">
    <citation type="journal article" date="2007" name="Science">
        <title>Sea anemone genome reveals ancestral eumetazoan gene repertoire and genomic organization.</title>
        <authorList>
            <person name="Putnam N.H."/>
            <person name="Srivastava M."/>
            <person name="Hellsten U."/>
            <person name="Dirks B."/>
            <person name="Chapman J."/>
            <person name="Salamov A."/>
            <person name="Terry A."/>
            <person name="Shapiro H."/>
            <person name="Lindquist E."/>
            <person name="Kapitonov V.V."/>
            <person name="Jurka J."/>
            <person name="Genikhovich G."/>
            <person name="Grigoriev I.V."/>
            <person name="Lucas S.M."/>
            <person name="Steele R.E."/>
            <person name="Finnerty J.R."/>
            <person name="Technau U."/>
            <person name="Martindale M.Q."/>
            <person name="Rokhsar D.S."/>
        </authorList>
    </citation>
    <scope>NUCLEOTIDE SEQUENCE [LARGE SCALE GENOMIC DNA]</scope>
    <source>
        <strain evidence="3">CH2 X CH6</strain>
    </source>
</reference>
<dbReference type="InterPro" id="IPR052220">
    <property type="entry name" value="METTL25"/>
</dbReference>
<accession>A7SXF2</accession>
<dbReference type="EMBL" id="DS469885">
    <property type="protein sequence ID" value="EDO31622.1"/>
    <property type="molecule type" value="Genomic_DNA"/>
</dbReference>
<evidence type="ECO:0000313" key="2">
    <source>
        <dbReference type="EMBL" id="EDO31622.1"/>
    </source>
</evidence>
<dbReference type="InParanoid" id="A7SXF2"/>
<dbReference type="HOGENOM" id="CLU_396041_0_0_1"/>
<organism evidence="2 3">
    <name type="scientific">Nematostella vectensis</name>
    <name type="common">Starlet sea anemone</name>
    <dbReference type="NCBI Taxonomy" id="45351"/>
    <lineage>
        <taxon>Eukaryota</taxon>
        <taxon>Metazoa</taxon>
        <taxon>Cnidaria</taxon>
        <taxon>Anthozoa</taxon>
        <taxon>Hexacorallia</taxon>
        <taxon>Actiniaria</taxon>
        <taxon>Edwardsiidae</taxon>
        <taxon>Nematostella</taxon>
    </lineage>
</organism>
<feature type="domain" description="Methyltransferase" evidence="1">
    <location>
        <begin position="220"/>
        <end position="366"/>
    </location>
</feature>
<name>A7SXF2_NEMVE</name>
<dbReference type="Proteomes" id="UP000001593">
    <property type="component" value="Unassembled WGS sequence"/>
</dbReference>
<dbReference type="AlphaFoldDB" id="A7SXF2"/>
<dbReference type="STRING" id="45351.A7SXF2"/>
<sequence length="696" mass="78692">MKFKYEKYSSIHKHTVSMRVIISIIAIRLRMRVTGAKEYFCNDVWNKVPFFWRQHFSDIRPEDLATVLLNKCGKDTKFVPRNYRHVWSLSLLSFVQACHSLSLPRSPVFESCRAGPCCQPRMRNEASLKHLRSQVKSKKLHEITKLAWVVLGFAQCGTPVASTDPPAEIKEEKKEGKKYTFKSHRADGLPCEGQYNAAVLYTLHVSPVVAAEEIYRSPKLDVGAGLGHLSRVMAMEYGLRVVSLEADGCHKGEAERLDRKAEASKKKQTQTIGSETLPQHVTFKVSQEGGVARSNPRKITQDITTEEFLDVLTRCFAGDDSPKCPDFILVGLHPCGDLVPTMLRVFAKCDQAVGLVMASCCYHKMDVKPCHNYSSSERAIHCYKGEETVSSQDIPSHNHPSSESAIHCYKKRGNYCQDIPSHSNTSSDSCKKRENSCQDVPSYSNTSSDSAIHCYKEKEAISSQDMSSHNTSSSDNLEHCNKKVGDYTKDKLHPSFTSYDNERHCYGKGVSSCKEKLNHNCPRNEGITNCYKDEASFYQDKPHQNCFESFSHCRQIRASSYQKKVLKNSAEYYLETQNVDEKGRNPSMKEKTQKKSACGEKFLESSKKCWEDLSEDLGEEIRTCNKSLEAKHYYEKHTCDGENSGRSPNPMCITKTSIDHVSGFPLSDWLGACYLGYTTRELACHNLEQYVDKLKG</sequence>
<evidence type="ECO:0000259" key="1">
    <source>
        <dbReference type="Pfam" id="PF13679"/>
    </source>
</evidence>
<gene>
    <name evidence="2" type="ORF">NEMVEDRAFT_v1g218998</name>
</gene>
<dbReference type="Pfam" id="PF13679">
    <property type="entry name" value="Methyltransf_32"/>
    <property type="match status" value="1"/>
</dbReference>